<keyword evidence="2" id="KW-0347">Helicase</keyword>
<dbReference type="AlphaFoldDB" id="A0A6M0SAQ3"/>
<dbReference type="Pfam" id="PF03796">
    <property type="entry name" value="DnaB_C"/>
    <property type="match status" value="1"/>
</dbReference>
<evidence type="ECO:0000259" key="1">
    <source>
        <dbReference type="PROSITE" id="PS51199"/>
    </source>
</evidence>
<dbReference type="Gene3D" id="3.40.50.300">
    <property type="entry name" value="P-loop containing nucleotide triphosphate hydrolases"/>
    <property type="match status" value="1"/>
</dbReference>
<dbReference type="InterPro" id="IPR007694">
    <property type="entry name" value="DNA_helicase_DnaB-like_C"/>
</dbReference>
<dbReference type="GO" id="GO:0005829">
    <property type="term" value="C:cytosol"/>
    <property type="evidence" value="ECO:0007669"/>
    <property type="project" value="TreeGrafter"/>
</dbReference>
<dbReference type="PROSITE" id="PS51199">
    <property type="entry name" value="SF4_HELICASE"/>
    <property type="match status" value="1"/>
</dbReference>
<keyword evidence="2" id="KW-0378">Hydrolase</keyword>
<feature type="domain" description="SF4 helicase" evidence="1">
    <location>
        <begin position="142"/>
        <end position="411"/>
    </location>
</feature>
<sequence length="415" mass="46272">MLDEKHRLVRQRYQDLKDTIGFPLQVAWWGQESYTDGDVDELADLSIIRLISYEEFSNYVADSDEIPQKVLLEIEVAKYNSLEEDPFAQTIQEIKIGQEFPRVNGKRLDRLSKAAVRANGGVGQSIADVGCLLFTEIEERAAGAPIPGIKTGFYDLDEITGGGFQNSDLIVAAGRPAMGKTSMILNIATNMGMQGRRSAIVSLEMSKDQLTYRILASLARIESGRLRTGRIGQHEWESLGHATHKITELPIQLLDTNDFGDVIEPTPMDIMAAIEKMEEPPEIIFVDYLQLMGAESRTENEAVRYGQVSRGLKGIAGKLNIPIVALSQLSRGVESRTNKRPMMSDLRSSGAIEQDADLIMMLYRDEYYDPDTPDRGLAEVIIAKHRNGPTGTVKLLFEPQYTLFRNLANQPEYAA</sequence>
<reference evidence="2 3" key="1">
    <citation type="journal article" date="2020" name="Microb. Ecol.">
        <title>Ecogenomics of the Marine Benthic Filamentous Cyanobacterium Adonisia.</title>
        <authorList>
            <person name="Walter J.M."/>
            <person name="Coutinho F.H."/>
            <person name="Leomil L."/>
            <person name="Hargreaves P.I."/>
            <person name="Campeao M.E."/>
            <person name="Vieira V.V."/>
            <person name="Silva B.S."/>
            <person name="Fistarol G.O."/>
            <person name="Salomon P.S."/>
            <person name="Sawabe T."/>
            <person name="Mino S."/>
            <person name="Hosokawa M."/>
            <person name="Miyashita H."/>
            <person name="Maruyama F."/>
            <person name="van Verk M.C."/>
            <person name="Dutilh B.E."/>
            <person name="Thompson C.C."/>
            <person name="Thompson F.L."/>
        </authorList>
    </citation>
    <scope>NUCLEOTIDE SEQUENCE [LARGE SCALE GENOMIC DNA]</scope>
    <source>
        <strain evidence="2 3">CCMR0082</strain>
    </source>
</reference>
<name>A0A6M0SAQ3_9CYAN</name>
<dbReference type="PANTHER" id="PTHR30153">
    <property type="entry name" value="REPLICATIVE DNA HELICASE DNAB"/>
    <property type="match status" value="1"/>
</dbReference>
<dbReference type="GO" id="GO:0006260">
    <property type="term" value="P:DNA replication"/>
    <property type="evidence" value="ECO:0007669"/>
    <property type="project" value="InterPro"/>
</dbReference>
<organism evidence="2 3">
    <name type="scientific">Adonisia turfae CCMR0082</name>
    <dbReference type="NCBI Taxonomy" id="2304604"/>
    <lineage>
        <taxon>Bacteria</taxon>
        <taxon>Bacillati</taxon>
        <taxon>Cyanobacteriota</taxon>
        <taxon>Adonisia</taxon>
        <taxon>Adonisia turfae</taxon>
    </lineage>
</organism>
<dbReference type="GO" id="GO:0005524">
    <property type="term" value="F:ATP binding"/>
    <property type="evidence" value="ECO:0007669"/>
    <property type="project" value="InterPro"/>
</dbReference>
<dbReference type="SUPFAM" id="SSF52540">
    <property type="entry name" value="P-loop containing nucleoside triphosphate hydrolases"/>
    <property type="match status" value="1"/>
</dbReference>
<dbReference type="InterPro" id="IPR027417">
    <property type="entry name" value="P-loop_NTPase"/>
</dbReference>
<proteinExistence type="predicted"/>
<evidence type="ECO:0000313" key="3">
    <source>
        <dbReference type="Proteomes" id="UP000473574"/>
    </source>
</evidence>
<keyword evidence="2" id="KW-0547">Nucleotide-binding</keyword>
<evidence type="ECO:0000313" key="2">
    <source>
        <dbReference type="EMBL" id="NEZ65585.1"/>
    </source>
</evidence>
<dbReference type="GO" id="GO:0003678">
    <property type="term" value="F:DNA helicase activity"/>
    <property type="evidence" value="ECO:0007669"/>
    <property type="project" value="InterPro"/>
</dbReference>
<dbReference type="CDD" id="cd00984">
    <property type="entry name" value="DnaB_C"/>
    <property type="match status" value="1"/>
</dbReference>
<keyword evidence="2" id="KW-0067">ATP-binding</keyword>
<protein>
    <submittedName>
        <fullName evidence="2">Replicative DNA helicase</fullName>
    </submittedName>
</protein>
<gene>
    <name evidence="2" type="ORF">D0962_22985</name>
</gene>
<dbReference type="EMBL" id="QZCE01000002">
    <property type="protein sequence ID" value="NEZ65585.1"/>
    <property type="molecule type" value="Genomic_DNA"/>
</dbReference>
<comment type="caution">
    <text evidence="2">The sequence shown here is derived from an EMBL/GenBank/DDBJ whole genome shotgun (WGS) entry which is preliminary data.</text>
</comment>
<accession>A0A6M0SAQ3</accession>
<dbReference type="Proteomes" id="UP000473574">
    <property type="component" value="Unassembled WGS sequence"/>
</dbReference>
<dbReference type="PANTHER" id="PTHR30153:SF2">
    <property type="entry name" value="REPLICATIVE DNA HELICASE"/>
    <property type="match status" value="1"/>
</dbReference>